<dbReference type="OrthoDB" id="287393at2759"/>
<proteinExistence type="inferred from homology"/>
<keyword evidence="3 5" id="KW-0694">RNA-binding</keyword>
<dbReference type="InterPro" id="IPR034353">
    <property type="entry name" value="ABT1/ESF2_RRM"/>
</dbReference>
<dbReference type="InterPro" id="IPR035979">
    <property type="entry name" value="RBD_domain_sf"/>
</dbReference>
<feature type="domain" description="RRM" evidence="7">
    <location>
        <begin position="93"/>
        <end position="176"/>
    </location>
</feature>
<dbReference type="SMART" id="SM00360">
    <property type="entry name" value="RRM"/>
    <property type="match status" value="1"/>
</dbReference>
<comment type="subcellular location">
    <subcellularLocation>
        <location evidence="1">Nucleus</location>
        <location evidence="1">Nucleolus</location>
    </subcellularLocation>
</comment>
<feature type="compositionally biased region" description="Basic and acidic residues" evidence="6">
    <location>
        <begin position="50"/>
        <end position="73"/>
    </location>
</feature>
<dbReference type="GO" id="GO:0003723">
    <property type="term" value="F:RNA binding"/>
    <property type="evidence" value="ECO:0007669"/>
    <property type="project" value="UniProtKB-UniRule"/>
</dbReference>
<dbReference type="InterPro" id="IPR039119">
    <property type="entry name" value="ABT1/Esf2"/>
</dbReference>
<dbReference type="InterPro" id="IPR000504">
    <property type="entry name" value="RRM_dom"/>
</dbReference>
<dbReference type="GO" id="GO:0034462">
    <property type="term" value="P:small-subunit processome assembly"/>
    <property type="evidence" value="ECO:0007669"/>
    <property type="project" value="TreeGrafter"/>
</dbReference>
<feature type="region of interest" description="Disordered" evidence="6">
    <location>
        <begin position="34"/>
        <end position="83"/>
    </location>
</feature>
<accession>A0A7I8KUJ2</accession>
<keyword evidence="9" id="KW-1185">Reference proteome</keyword>
<dbReference type="InterPro" id="IPR012677">
    <property type="entry name" value="Nucleotide-bd_a/b_plait_sf"/>
</dbReference>
<evidence type="ECO:0000256" key="3">
    <source>
        <dbReference type="ARBA" id="ARBA00022884"/>
    </source>
</evidence>
<dbReference type="GO" id="GO:0000480">
    <property type="term" value="P:endonucleolytic cleavage in 5'-ETS of tricistronic rRNA transcript (SSU-rRNA, 5.8S rRNA, LSU-rRNA)"/>
    <property type="evidence" value="ECO:0007669"/>
    <property type="project" value="TreeGrafter"/>
</dbReference>
<evidence type="ECO:0000256" key="2">
    <source>
        <dbReference type="ARBA" id="ARBA00005819"/>
    </source>
</evidence>
<dbReference type="AlphaFoldDB" id="A0A7I8KUJ2"/>
<evidence type="ECO:0000256" key="5">
    <source>
        <dbReference type="PROSITE-ProRule" id="PRU00176"/>
    </source>
</evidence>
<protein>
    <recommendedName>
        <fullName evidence="7">RRM domain-containing protein</fullName>
    </recommendedName>
</protein>
<gene>
    <name evidence="8" type="ORF">SI8410_08011332</name>
</gene>
<dbReference type="Proteomes" id="UP000663760">
    <property type="component" value="Chromosome 8"/>
</dbReference>
<evidence type="ECO:0000313" key="9">
    <source>
        <dbReference type="Proteomes" id="UP000663760"/>
    </source>
</evidence>
<organism evidence="8 9">
    <name type="scientific">Spirodela intermedia</name>
    <name type="common">Intermediate duckweed</name>
    <dbReference type="NCBI Taxonomy" id="51605"/>
    <lineage>
        <taxon>Eukaryota</taxon>
        <taxon>Viridiplantae</taxon>
        <taxon>Streptophyta</taxon>
        <taxon>Embryophyta</taxon>
        <taxon>Tracheophyta</taxon>
        <taxon>Spermatophyta</taxon>
        <taxon>Magnoliopsida</taxon>
        <taxon>Liliopsida</taxon>
        <taxon>Araceae</taxon>
        <taxon>Lemnoideae</taxon>
        <taxon>Spirodela</taxon>
    </lineage>
</organism>
<dbReference type="Gene3D" id="3.30.70.330">
    <property type="match status" value="1"/>
</dbReference>
<comment type="similarity">
    <text evidence="2">Belongs to the ESF2/ABP1 family.</text>
</comment>
<dbReference type="PANTHER" id="PTHR12311">
    <property type="entry name" value="ACTIVATOR OF BASAL TRANSCRIPTION 1"/>
    <property type="match status" value="1"/>
</dbReference>
<evidence type="ECO:0000256" key="1">
    <source>
        <dbReference type="ARBA" id="ARBA00004604"/>
    </source>
</evidence>
<evidence type="ECO:0000256" key="4">
    <source>
        <dbReference type="ARBA" id="ARBA00023242"/>
    </source>
</evidence>
<keyword evidence="4" id="KW-0539">Nucleus</keyword>
<sequence length="334" mass="38254">MRHETWRREWGSLNWPCPLADLRLGVFLDCTMSEEEGSEEERELFNGAVDGERDEKGGNEVETKDKVEETKKENGRKKKKSNIVSVEDGSKRGVCYLSRIPPNMDPASLRHMLSQYGEIDRIYLVPSDTSAAQGRRKRSGGPRGQAFSEGWVEFAKKGVAKRVANMLNGEQMGGRRRSSFYYDIWNIKYLSKFKWDDLTEEIAYKNASREQKLALEISAAKKERNYTLSKFAQARAINAIEERLNKKRRNGDVGFTADDRSDKREAKIYRQFSQNRPFGNTNQKKGTLSKDILAGKVLLLRTCQFPAGVASLDGYQLLWWIAVNSLFLNSYHVQ</sequence>
<dbReference type="GO" id="GO:0005730">
    <property type="term" value="C:nucleolus"/>
    <property type="evidence" value="ECO:0007669"/>
    <property type="project" value="UniProtKB-SubCell"/>
</dbReference>
<dbReference type="GO" id="GO:0000447">
    <property type="term" value="P:endonucleolytic cleavage in ITS1 to separate SSU-rRNA from 5.8S rRNA and LSU-rRNA from tricistronic rRNA transcript (SSU-rRNA, 5.8S rRNA, LSU-rRNA)"/>
    <property type="evidence" value="ECO:0007669"/>
    <property type="project" value="TreeGrafter"/>
</dbReference>
<dbReference type="CDD" id="cd12263">
    <property type="entry name" value="RRM_ABT1_like"/>
    <property type="match status" value="1"/>
</dbReference>
<evidence type="ECO:0000259" key="7">
    <source>
        <dbReference type="PROSITE" id="PS50102"/>
    </source>
</evidence>
<dbReference type="PANTHER" id="PTHR12311:SF7">
    <property type="entry name" value="ACTIVATOR OF BASAL TRANSCRIPTION 1"/>
    <property type="match status" value="1"/>
</dbReference>
<name>A0A7I8KUJ2_SPIIN</name>
<dbReference type="SUPFAM" id="SSF54928">
    <property type="entry name" value="RNA-binding domain, RBD"/>
    <property type="match status" value="1"/>
</dbReference>
<evidence type="ECO:0000313" key="8">
    <source>
        <dbReference type="EMBL" id="CAA7400654.1"/>
    </source>
</evidence>
<reference evidence="8" key="1">
    <citation type="submission" date="2020-02" db="EMBL/GenBank/DDBJ databases">
        <authorList>
            <person name="Scholz U."/>
            <person name="Mascher M."/>
            <person name="Fiebig A."/>
        </authorList>
    </citation>
    <scope>NUCLEOTIDE SEQUENCE</scope>
</reference>
<dbReference type="GO" id="GO:0000472">
    <property type="term" value="P:endonucleolytic cleavage to generate mature 5'-end of SSU-rRNA from (SSU-rRNA, 5.8S rRNA, LSU-rRNA)"/>
    <property type="evidence" value="ECO:0007669"/>
    <property type="project" value="TreeGrafter"/>
</dbReference>
<dbReference type="PROSITE" id="PS50102">
    <property type="entry name" value="RRM"/>
    <property type="match status" value="1"/>
</dbReference>
<evidence type="ECO:0000256" key="6">
    <source>
        <dbReference type="SAM" id="MobiDB-lite"/>
    </source>
</evidence>
<dbReference type="EMBL" id="LR746271">
    <property type="protein sequence ID" value="CAA7400654.1"/>
    <property type="molecule type" value="Genomic_DNA"/>
</dbReference>